<dbReference type="Proteomes" id="UP001055940">
    <property type="component" value="Chromosome"/>
</dbReference>
<evidence type="ECO:0000313" key="2">
    <source>
        <dbReference type="Proteomes" id="UP001055940"/>
    </source>
</evidence>
<evidence type="ECO:0000313" key="1">
    <source>
        <dbReference type="EMBL" id="USY17890.1"/>
    </source>
</evidence>
<gene>
    <name evidence="1" type="ORF">NE857_21485</name>
</gene>
<reference evidence="1" key="1">
    <citation type="submission" date="2022-06" db="EMBL/GenBank/DDBJ databases">
        <authorList>
            <person name="Ping M."/>
        </authorList>
    </citation>
    <scope>NUCLEOTIDE SEQUENCE</scope>
    <source>
        <strain evidence="1">JCM11759T</strain>
    </source>
</reference>
<keyword evidence="2" id="KW-1185">Reference proteome</keyword>
<protein>
    <submittedName>
        <fullName evidence="1">Uncharacterized protein</fullName>
    </submittedName>
</protein>
<sequence length="77" mass="8301">MLEQLDAKSPDLVFGILHAWVTAAAVAAPLPDGALARADQEPRLNQQWPLGRAKPGVRVGFQILAHHLPAKETRTDG</sequence>
<proteinExistence type="predicted"/>
<organism evidence="1 2">
    <name type="scientific">Nocardiopsis exhalans</name>
    <dbReference type="NCBI Taxonomy" id="163604"/>
    <lineage>
        <taxon>Bacteria</taxon>
        <taxon>Bacillati</taxon>
        <taxon>Actinomycetota</taxon>
        <taxon>Actinomycetes</taxon>
        <taxon>Streptosporangiales</taxon>
        <taxon>Nocardiopsidaceae</taxon>
        <taxon>Nocardiopsis</taxon>
    </lineage>
</organism>
<dbReference type="RefSeq" id="WP_254417380.1">
    <property type="nucleotide sequence ID" value="NZ_BAAAJB010000011.1"/>
</dbReference>
<name>A0ABY5D395_9ACTN</name>
<dbReference type="EMBL" id="CP099837">
    <property type="protein sequence ID" value="USY17890.1"/>
    <property type="molecule type" value="Genomic_DNA"/>
</dbReference>
<accession>A0ABY5D395</accession>